<dbReference type="InterPro" id="IPR050888">
    <property type="entry name" value="ZnF_C2H2-type_TF"/>
</dbReference>
<dbReference type="PANTHER" id="PTHR24406">
    <property type="entry name" value="TRANSCRIPTIONAL REPRESSOR CTCFL-RELATED"/>
    <property type="match status" value="1"/>
</dbReference>
<dbReference type="SMART" id="SM00355">
    <property type="entry name" value="ZnF_C2H2"/>
    <property type="match status" value="3"/>
</dbReference>
<organism evidence="9 10">
    <name type="scientific">Brachionus plicatilis</name>
    <name type="common">Marine rotifer</name>
    <name type="synonym">Brachionus muelleri</name>
    <dbReference type="NCBI Taxonomy" id="10195"/>
    <lineage>
        <taxon>Eukaryota</taxon>
        <taxon>Metazoa</taxon>
        <taxon>Spiralia</taxon>
        <taxon>Gnathifera</taxon>
        <taxon>Rotifera</taxon>
        <taxon>Eurotatoria</taxon>
        <taxon>Monogononta</taxon>
        <taxon>Pseudotrocha</taxon>
        <taxon>Ploima</taxon>
        <taxon>Brachionidae</taxon>
        <taxon>Brachionus</taxon>
    </lineage>
</organism>
<keyword evidence="2" id="KW-0479">Metal-binding</keyword>
<keyword evidence="4 7" id="KW-0863">Zinc-finger</keyword>
<dbReference type="AlphaFoldDB" id="A0A3M7T163"/>
<dbReference type="Pfam" id="PF00096">
    <property type="entry name" value="zf-C2H2"/>
    <property type="match status" value="3"/>
</dbReference>
<dbReference type="InterPro" id="IPR036236">
    <property type="entry name" value="Znf_C2H2_sf"/>
</dbReference>
<evidence type="ECO:0000256" key="2">
    <source>
        <dbReference type="ARBA" id="ARBA00022723"/>
    </source>
</evidence>
<keyword evidence="5" id="KW-0862">Zinc</keyword>
<reference evidence="9 10" key="1">
    <citation type="journal article" date="2018" name="Sci. Rep.">
        <title>Genomic signatures of local adaptation to the degree of environmental predictability in rotifers.</title>
        <authorList>
            <person name="Franch-Gras L."/>
            <person name="Hahn C."/>
            <person name="Garcia-Roger E.M."/>
            <person name="Carmona M.J."/>
            <person name="Serra M."/>
            <person name="Gomez A."/>
        </authorList>
    </citation>
    <scope>NUCLEOTIDE SEQUENCE [LARGE SCALE GENOMIC DNA]</scope>
    <source>
        <strain evidence="9">HYR1</strain>
    </source>
</reference>
<evidence type="ECO:0000313" key="10">
    <source>
        <dbReference type="Proteomes" id="UP000276133"/>
    </source>
</evidence>
<accession>A0A3M7T163</accession>
<keyword evidence="10" id="KW-1185">Reference proteome</keyword>
<dbReference type="OrthoDB" id="7852576at2759"/>
<evidence type="ECO:0000256" key="1">
    <source>
        <dbReference type="ARBA" id="ARBA00004123"/>
    </source>
</evidence>
<dbReference type="InterPro" id="IPR013087">
    <property type="entry name" value="Znf_C2H2_type"/>
</dbReference>
<dbReference type="Proteomes" id="UP000276133">
    <property type="component" value="Unassembled WGS sequence"/>
</dbReference>
<evidence type="ECO:0000256" key="7">
    <source>
        <dbReference type="PROSITE-ProRule" id="PRU00042"/>
    </source>
</evidence>
<protein>
    <submittedName>
        <fullName evidence="9">Gastrula zinc finger-like</fullName>
    </submittedName>
</protein>
<feature type="domain" description="C2H2-type" evidence="8">
    <location>
        <begin position="104"/>
        <end position="132"/>
    </location>
</feature>
<dbReference type="PROSITE" id="PS00028">
    <property type="entry name" value="ZINC_FINGER_C2H2_1"/>
    <property type="match status" value="2"/>
</dbReference>
<dbReference type="PROSITE" id="PS50157">
    <property type="entry name" value="ZINC_FINGER_C2H2_2"/>
    <property type="match status" value="3"/>
</dbReference>
<evidence type="ECO:0000256" key="3">
    <source>
        <dbReference type="ARBA" id="ARBA00022737"/>
    </source>
</evidence>
<comment type="caution">
    <text evidence="9">The sequence shown here is derived from an EMBL/GenBank/DDBJ whole genome shotgun (WGS) entry which is preliminary data.</text>
</comment>
<dbReference type="SUPFAM" id="SSF57667">
    <property type="entry name" value="beta-beta-alpha zinc fingers"/>
    <property type="match status" value="2"/>
</dbReference>
<dbReference type="GO" id="GO:0008270">
    <property type="term" value="F:zinc ion binding"/>
    <property type="evidence" value="ECO:0007669"/>
    <property type="project" value="UniProtKB-KW"/>
</dbReference>
<dbReference type="EMBL" id="REGN01000477">
    <property type="protein sequence ID" value="RNA41659.1"/>
    <property type="molecule type" value="Genomic_DNA"/>
</dbReference>
<evidence type="ECO:0000259" key="8">
    <source>
        <dbReference type="PROSITE" id="PS50157"/>
    </source>
</evidence>
<feature type="domain" description="C2H2-type" evidence="8">
    <location>
        <begin position="78"/>
        <end position="101"/>
    </location>
</feature>
<gene>
    <name evidence="9" type="ORF">BpHYR1_052771</name>
</gene>
<evidence type="ECO:0000256" key="4">
    <source>
        <dbReference type="ARBA" id="ARBA00022771"/>
    </source>
</evidence>
<proteinExistence type="predicted"/>
<dbReference type="Gene3D" id="3.30.160.60">
    <property type="entry name" value="Classic Zinc Finger"/>
    <property type="match status" value="2"/>
</dbReference>
<keyword evidence="6" id="KW-0539">Nucleus</keyword>
<sequence>MTLKKELGYKLKNKNQVETHILFVFFIWEVVVNQETKSQAEDRPGEKSFKCTTCSKAFFYESQLNKHIQTKHSTSPQFACSLCNKEFSTRANAKYHIENGHVEFSCPICQKLFKNKSHAQRHIDNTHAATNQADLKPLRHSKNDPKLIEISVRNNKNITENNVVMQNFETMNAFVFDSVNKTDANNNLVNFSFDRPAYSNLIWSNPSTSSASPNSACITQSPINQTNTNLFILNNPSVNQQNLMPLKHYEFFICFTIRSGHFCEND</sequence>
<name>A0A3M7T163_BRAPC</name>
<evidence type="ECO:0000256" key="6">
    <source>
        <dbReference type="ARBA" id="ARBA00023242"/>
    </source>
</evidence>
<dbReference type="STRING" id="10195.A0A3M7T163"/>
<comment type="subcellular location">
    <subcellularLocation>
        <location evidence="1">Nucleus</location>
    </subcellularLocation>
</comment>
<evidence type="ECO:0000256" key="5">
    <source>
        <dbReference type="ARBA" id="ARBA00022833"/>
    </source>
</evidence>
<evidence type="ECO:0000313" key="9">
    <source>
        <dbReference type="EMBL" id="RNA41659.1"/>
    </source>
</evidence>
<dbReference type="GO" id="GO:0005634">
    <property type="term" value="C:nucleus"/>
    <property type="evidence" value="ECO:0007669"/>
    <property type="project" value="UniProtKB-SubCell"/>
</dbReference>
<feature type="domain" description="C2H2-type" evidence="8">
    <location>
        <begin position="49"/>
        <end position="77"/>
    </location>
</feature>
<keyword evidence="3" id="KW-0677">Repeat</keyword>